<evidence type="ECO:0000259" key="10">
    <source>
        <dbReference type="Pfam" id="PF02544"/>
    </source>
</evidence>
<comment type="subcellular location">
    <subcellularLocation>
        <location evidence="1">Membrane</location>
        <topology evidence="1">Multi-pass membrane protein</topology>
    </subcellularLocation>
</comment>
<dbReference type="AlphaFoldDB" id="A0A0A8L1V5"/>
<keyword evidence="3" id="KW-0444">Lipid biosynthesis</keyword>
<dbReference type="PANTHER" id="PTHR10556">
    <property type="entry name" value="3-OXO-5-ALPHA-STEROID 4-DEHYDROGENASE"/>
    <property type="match status" value="1"/>
</dbReference>
<keyword evidence="4 9" id="KW-0812">Transmembrane</keyword>
<dbReference type="Proteomes" id="UP000031516">
    <property type="component" value="Unassembled WGS sequence"/>
</dbReference>
<evidence type="ECO:0000256" key="8">
    <source>
        <dbReference type="ARBA" id="ARBA00023136"/>
    </source>
</evidence>
<dbReference type="OrthoDB" id="540503at2759"/>
<feature type="transmembrane region" description="Helical" evidence="9">
    <location>
        <begin position="92"/>
        <end position="115"/>
    </location>
</feature>
<dbReference type="PROSITE" id="PS50244">
    <property type="entry name" value="S5A_REDUCTASE"/>
    <property type="match status" value="1"/>
</dbReference>
<evidence type="ECO:0000256" key="2">
    <source>
        <dbReference type="ARBA" id="ARBA00007742"/>
    </source>
</evidence>
<keyword evidence="6" id="KW-0560">Oxidoreductase</keyword>
<feature type="domain" description="3-oxo-5-alpha-steroid 4-dehydrogenase C-terminal" evidence="10">
    <location>
        <begin position="165"/>
        <end position="319"/>
    </location>
</feature>
<keyword evidence="5 9" id="KW-1133">Transmembrane helix</keyword>
<feature type="transmembrane region" description="Helical" evidence="9">
    <location>
        <begin position="176"/>
        <end position="195"/>
    </location>
</feature>
<dbReference type="InterPro" id="IPR001104">
    <property type="entry name" value="3-oxo-5_a-steroid_4-DH_C"/>
</dbReference>
<evidence type="ECO:0000256" key="1">
    <source>
        <dbReference type="ARBA" id="ARBA00004141"/>
    </source>
</evidence>
<evidence type="ECO:0000313" key="11">
    <source>
        <dbReference type="EMBL" id="CDO92850.1"/>
    </source>
</evidence>
<evidence type="ECO:0000256" key="3">
    <source>
        <dbReference type="ARBA" id="ARBA00022516"/>
    </source>
</evidence>
<evidence type="ECO:0000256" key="7">
    <source>
        <dbReference type="ARBA" id="ARBA00023098"/>
    </source>
</evidence>
<reference evidence="11 12" key="1">
    <citation type="submission" date="2014-03" db="EMBL/GenBank/DDBJ databases">
        <title>The genome of Kluyveromyces dobzhanskii.</title>
        <authorList>
            <person name="Nystedt B."/>
            <person name="Astrom S."/>
        </authorList>
    </citation>
    <scope>NUCLEOTIDE SEQUENCE [LARGE SCALE GENOMIC DNA]</scope>
    <source>
        <strain evidence="11 12">CBS 2104</strain>
    </source>
</reference>
<dbReference type="InterPro" id="IPR039357">
    <property type="entry name" value="SRD5A/TECR"/>
</dbReference>
<dbReference type="PANTHER" id="PTHR10556:SF28">
    <property type="entry name" value="VERY-LONG-CHAIN ENOYL-COA REDUCTASE"/>
    <property type="match status" value="1"/>
</dbReference>
<evidence type="ECO:0000256" key="4">
    <source>
        <dbReference type="ARBA" id="ARBA00022692"/>
    </source>
</evidence>
<feature type="transmembrane region" description="Helical" evidence="9">
    <location>
        <begin position="215"/>
        <end position="234"/>
    </location>
</feature>
<protein>
    <submittedName>
        <fullName evidence="11">WGS project CCBQ000000000 data, contig MAT</fullName>
    </submittedName>
</protein>
<evidence type="ECO:0000256" key="5">
    <source>
        <dbReference type="ARBA" id="ARBA00022989"/>
    </source>
</evidence>
<proteinExistence type="inferred from homology"/>
<comment type="similarity">
    <text evidence="2">Belongs to the steroid 5-alpha reductase family.</text>
</comment>
<dbReference type="Pfam" id="PF02544">
    <property type="entry name" value="Steroid_dh"/>
    <property type="match status" value="1"/>
</dbReference>
<keyword evidence="12" id="KW-1185">Reference proteome</keyword>
<evidence type="ECO:0000313" key="12">
    <source>
        <dbReference type="Proteomes" id="UP000031516"/>
    </source>
</evidence>
<dbReference type="GO" id="GO:0016020">
    <property type="term" value="C:membrane"/>
    <property type="evidence" value="ECO:0007669"/>
    <property type="project" value="UniProtKB-SubCell"/>
</dbReference>
<dbReference type="EMBL" id="CCBQ010000018">
    <property type="protein sequence ID" value="CDO92850.1"/>
    <property type="molecule type" value="Genomic_DNA"/>
</dbReference>
<keyword evidence="7" id="KW-0443">Lipid metabolism</keyword>
<feature type="transmembrane region" description="Helical" evidence="9">
    <location>
        <begin position="281"/>
        <end position="300"/>
    </location>
</feature>
<name>A0A0A8L1V5_9SACH</name>
<dbReference type="GO" id="GO:0042761">
    <property type="term" value="P:very long-chain fatty acid biosynthetic process"/>
    <property type="evidence" value="ECO:0007669"/>
    <property type="project" value="TreeGrafter"/>
</dbReference>
<comment type="caution">
    <text evidence="11">The sequence shown here is derived from an EMBL/GenBank/DDBJ whole genome shotgun (WGS) entry which is preliminary data.</text>
</comment>
<evidence type="ECO:0000256" key="6">
    <source>
        <dbReference type="ARBA" id="ARBA00023002"/>
    </source>
</evidence>
<evidence type="ECO:0000256" key="9">
    <source>
        <dbReference type="SAM" id="Phobius"/>
    </source>
</evidence>
<accession>A0A0A8L1V5</accession>
<sequence>MSDSNSISIKSRSASLKNVQLEVPTENTLTYKSVLEQISKSNKNINTNRLRLTYLKENKHVAIGPSDLNDVGKKHIFDSVDEWYVKDLGRQISWRLVFFIEYLGPILIHTVVYLLSLNASFRGKFHSTSVEYNDFFNKSIYRLILVHYLKREFETLFVHSFSSETMPLFNLFKNSFHYWVLNGLISLGYLGYGFPIANKTLYRVYTALKISDFRVLTAFFGLSELFNLYIHVQLRRWGDKQKSNGVVKRVPLNTGLFKIFVAPNYTFEIWAWIWFTLLFKLNLFSVLFLAVSIGQMYLWAQKKNARYGTKRAFLIPYLL</sequence>
<organism evidence="11 12">
    <name type="scientific">Kluyveromyces dobzhanskii CBS 2104</name>
    <dbReference type="NCBI Taxonomy" id="1427455"/>
    <lineage>
        <taxon>Eukaryota</taxon>
        <taxon>Fungi</taxon>
        <taxon>Dikarya</taxon>
        <taxon>Ascomycota</taxon>
        <taxon>Saccharomycotina</taxon>
        <taxon>Saccharomycetes</taxon>
        <taxon>Saccharomycetales</taxon>
        <taxon>Saccharomycetaceae</taxon>
        <taxon>Kluyveromyces</taxon>
    </lineage>
</organism>
<dbReference type="GO" id="GO:0016627">
    <property type="term" value="F:oxidoreductase activity, acting on the CH-CH group of donors"/>
    <property type="evidence" value="ECO:0007669"/>
    <property type="project" value="InterPro"/>
</dbReference>
<gene>
    <name evidence="11" type="ORF">KLDO_g1159</name>
</gene>
<keyword evidence="8 9" id="KW-0472">Membrane</keyword>